<organism evidence="1 2">
    <name type="scientific">Nitratireductor mangrovi</name>
    <dbReference type="NCBI Taxonomy" id="2599600"/>
    <lineage>
        <taxon>Bacteria</taxon>
        <taxon>Pseudomonadati</taxon>
        <taxon>Pseudomonadota</taxon>
        <taxon>Alphaproteobacteria</taxon>
        <taxon>Hyphomicrobiales</taxon>
        <taxon>Phyllobacteriaceae</taxon>
        <taxon>Nitratireductor</taxon>
    </lineage>
</organism>
<gene>
    <name evidence="1" type="ORF">FQ775_16695</name>
</gene>
<evidence type="ECO:0000313" key="1">
    <source>
        <dbReference type="EMBL" id="QDZ01882.1"/>
    </source>
</evidence>
<keyword evidence="2" id="KW-1185">Reference proteome</keyword>
<dbReference type="OrthoDB" id="8098925at2"/>
<dbReference type="AlphaFoldDB" id="A0A5B8L2E5"/>
<dbReference type="Proteomes" id="UP000321389">
    <property type="component" value="Chromosome"/>
</dbReference>
<reference evidence="1" key="1">
    <citation type="submission" date="2020-04" db="EMBL/GenBank/DDBJ databases">
        <title>Nitratireductor sp. nov. isolated from mangrove soil.</title>
        <authorList>
            <person name="Ye Y."/>
        </authorList>
    </citation>
    <scope>NUCLEOTIDE SEQUENCE</scope>
    <source>
        <strain evidence="1">SY7</strain>
    </source>
</reference>
<name>A0A5B8L2E5_9HYPH</name>
<dbReference type="KEGG" id="niy:FQ775_16695"/>
<evidence type="ECO:0000313" key="2">
    <source>
        <dbReference type="Proteomes" id="UP000321389"/>
    </source>
</evidence>
<accession>A0A5B8L2E5</accession>
<protein>
    <submittedName>
        <fullName evidence="1">Uncharacterized protein</fullName>
    </submittedName>
</protein>
<sequence length="113" mass="12005">MVLTVAAVPALSVEPCGLCAREVAINPPLAACLLERYAVLATRGNGVIAVDLSDCERDRGIVASLPSVGQSTEDEPDLQFMLSRAQLDCLKTQLEKPGLVRDPLTRIDLGACE</sequence>
<dbReference type="EMBL" id="CP042301">
    <property type="protein sequence ID" value="QDZ01882.1"/>
    <property type="molecule type" value="Genomic_DNA"/>
</dbReference>
<proteinExistence type="predicted"/>